<dbReference type="InterPro" id="IPR050276">
    <property type="entry name" value="MshD_Acetyltransferase"/>
</dbReference>
<keyword evidence="3" id="KW-1185">Reference proteome</keyword>
<keyword evidence="2" id="KW-0808">Transferase</keyword>
<dbReference type="EMBL" id="PGEM01000143">
    <property type="protein sequence ID" value="PPJ62062.1"/>
    <property type="molecule type" value="Genomic_DNA"/>
</dbReference>
<dbReference type="PANTHER" id="PTHR43617">
    <property type="entry name" value="L-AMINO ACID N-ACETYLTRANSFERASE"/>
    <property type="match status" value="1"/>
</dbReference>
<dbReference type="PANTHER" id="PTHR43617:SF38">
    <property type="entry name" value="N-ACETYLTRANSFERASE DOMAIN-CONTAINING PROTEIN"/>
    <property type="match status" value="1"/>
</dbReference>
<dbReference type="Proteomes" id="UP000239589">
    <property type="component" value="Unassembled WGS sequence"/>
</dbReference>
<accession>A0A2S6CQT9</accession>
<evidence type="ECO:0000259" key="1">
    <source>
        <dbReference type="PROSITE" id="PS51186"/>
    </source>
</evidence>
<reference evidence="2 3" key="1">
    <citation type="submission" date="2018-02" db="EMBL/GenBank/DDBJ databases">
        <title>Discovery of a pederin family compound in a non-symbiotic bloom-forming cyanobacterium.</title>
        <authorList>
            <person name="Kust A."/>
            <person name="Mares J."/>
            <person name="Jokela J."/>
            <person name="Urajova P."/>
            <person name="Hajek J."/>
            <person name="Saurav K."/>
            <person name="Voracova K."/>
            <person name="Fewer D.P."/>
            <person name="Haapaniemi E."/>
            <person name="Permi P."/>
            <person name="Rehakova K."/>
            <person name="Sivonen K."/>
            <person name="Hrouzek P."/>
        </authorList>
    </citation>
    <scope>NUCLEOTIDE SEQUENCE [LARGE SCALE GENOMIC DNA]</scope>
    <source>
        <strain evidence="2 3">CHARLIE-1</strain>
    </source>
</reference>
<protein>
    <submittedName>
        <fullName evidence="2">GNAT family N-acetyltransferase</fullName>
    </submittedName>
</protein>
<dbReference type="CDD" id="cd04301">
    <property type="entry name" value="NAT_SF"/>
    <property type="match status" value="1"/>
</dbReference>
<dbReference type="InterPro" id="IPR000182">
    <property type="entry name" value="GNAT_dom"/>
</dbReference>
<dbReference type="RefSeq" id="WP_104389023.1">
    <property type="nucleotide sequence ID" value="NZ_PGEM01000143.1"/>
</dbReference>
<dbReference type="Pfam" id="PF00583">
    <property type="entry name" value="Acetyltransf_1"/>
    <property type="match status" value="1"/>
</dbReference>
<evidence type="ECO:0000313" key="3">
    <source>
        <dbReference type="Proteomes" id="UP000239589"/>
    </source>
</evidence>
<dbReference type="InterPro" id="IPR016181">
    <property type="entry name" value="Acyl_CoA_acyltransferase"/>
</dbReference>
<dbReference type="Gene3D" id="3.40.630.30">
    <property type="match status" value="1"/>
</dbReference>
<sequence>MPEDLLIRKGELKDLEILVKFNQALVYETEHKKLPEDQMTQGIETLLKTPSLGFYLVAQKNHQVVGSLMITTEWSDWRNGLYWWIMSVYVDPDFRRQGIFRKLYQFVKQEAQKPQNGFKICGFRLYVERDNLVAQKTYQSLGMEETAYYIYEKLGDF</sequence>
<dbReference type="GO" id="GO:0016747">
    <property type="term" value="F:acyltransferase activity, transferring groups other than amino-acyl groups"/>
    <property type="evidence" value="ECO:0007669"/>
    <property type="project" value="InterPro"/>
</dbReference>
<dbReference type="PROSITE" id="PS51186">
    <property type="entry name" value="GNAT"/>
    <property type="match status" value="1"/>
</dbReference>
<dbReference type="SUPFAM" id="SSF55729">
    <property type="entry name" value="Acyl-CoA N-acyltransferases (Nat)"/>
    <property type="match status" value="1"/>
</dbReference>
<dbReference type="OrthoDB" id="9805924at2"/>
<gene>
    <name evidence="2" type="ORF">CUN59_17355</name>
</gene>
<organism evidence="2 3">
    <name type="scientific">Cuspidothrix issatschenkoi CHARLIE-1</name>
    <dbReference type="NCBI Taxonomy" id="2052836"/>
    <lineage>
        <taxon>Bacteria</taxon>
        <taxon>Bacillati</taxon>
        <taxon>Cyanobacteriota</taxon>
        <taxon>Cyanophyceae</taxon>
        <taxon>Nostocales</taxon>
        <taxon>Aphanizomenonaceae</taxon>
        <taxon>Cuspidothrix</taxon>
    </lineage>
</organism>
<comment type="caution">
    <text evidence="2">The sequence shown here is derived from an EMBL/GenBank/DDBJ whole genome shotgun (WGS) entry which is preliminary data.</text>
</comment>
<proteinExistence type="predicted"/>
<dbReference type="AlphaFoldDB" id="A0A2S6CQT9"/>
<feature type="domain" description="N-acetyltransferase" evidence="1">
    <location>
        <begin position="5"/>
        <end position="157"/>
    </location>
</feature>
<evidence type="ECO:0000313" key="2">
    <source>
        <dbReference type="EMBL" id="PPJ62062.1"/>
    </source>
</evidence>
<name>A0A2S6CQT9_9CYAN</name>